<evidence type="ECO:0000259" key="9">
    <source>
        <dbReference type="PROSITE" id="PS50893"/>
    </source>
</evidence>
<evidence type="ECO:0000256" key="5">
    <source>
        <dbReference type="ARBA" id="ARBA00022741"/>
    </source>
</evidence>
<name>A0A839UY27_9PROT</name>
<sequence>MLELDGLTKRFPGVLALDGVSLSIAGGEMHALAGENGAGKSSLIRLLAGIHRPDAGTMRLGGAPYAPSVPLDAIRAGLRVVHQELNLLPALSVAENLLFERLPRRAGLLDRRRLDERARALLASVGLDGLDPRRRVETLGIAQCQLIEIARAVGGGETEGRVLILDEPTATLTPRESARLFELIERLRARGMTMIYVSHHLAEIFALCDRVSVLRNGRLVETRPTAQTDASGLIRAMLGRALAAQEAAAGHLRPPPDASRPPALELRGVRPRAAPSAPRQVAGERPGGIDLVLRHGEIVGIAGLVGAGRTELLRAIFGADGRAPGTMLRDGHEVRIAAPSDATRQGIGLLTEDRKREGLVLPMSAAINTSLAALRRIARAGILRPAAERAACMEQAGRLSTRLSGPGQKVVELSGGNQQKVVLAKWLLAGTRVLMLDEPTRGIDVGAKAEIHDLLDRLAASGHALLVVSSELPELMRLCDRIEVMSRGRIAGSLERAEFSEERILELAYRGFVDPRTSGAGP</sequence>
<organism evidence="10 11">
    <name type="scientific">Endobacter medicaginis</name>
    <dbReference type="NCBI Taxonomy" id="1181271"/>
    <lineage>
        <taxon>Bacteria</taxon>
        <taxon>Pseudomonadati</taxon>
        <taxon>Pseudomonadota</taxon>
        <taxon>Alphaproteobacteria</taxon>
        <taxon>Acetobacterales</taxon>
        <taxon>Acetobacteraceae</taxon>
        <taxon>Endobacter</taxon>
    </lineage>
</organism>
<dbReference type="InterPro" id="IPR017871">
    <property type="entry name" value="ABC_transporter-like_CS"/>
</dbReference>
<evidence type="ECO:0000256" key="3">
    <source>
        <dbReference type="ARBA" id="ARBA00022597"/>
    </source>
</evidence>
<keyword evidence="3" id="KW-0762">Sugar transport</keyword>
<evidence type="ECO:0000256" key="2">
    <source>
        <dbReference type="ARBA" id="ARBA00022475"/>
    </source>
</evidence>
<dbReference type="SMART" id="SM00382">
    <property type="entry name" value="AAA"/>
    <property type="match status" value="2"/>
</dbReference>
<keyword evidence="1" id="KW-0813">Transport</keyword>
<dbReference type="InterPro" id="IPR027417">
    <property type="entry name" value="P-loop_NTPase"/>
</dbReference>
<proteinExistence type="predicted"/>
<keyword evidence="11" id="KW-1185">Reference proteome</keyword>
<keyword evidence="7" id="KW-1278">Translocase</keyword>
<dbReference type="InterPro" id="IPR003439">
    <property type="entry name" value="ABC_transporter-like_ATP-bd"/>
</dbReference>
<feature type="domain" description="ABC transporter" evidence="9">
    <location>
        <begin position="2"/>
        <end position="241"/>
    </location>
</feature>
<dbReference type="PROSITE" id="PS00211">
    <property type="entry name" value="ABC_TRANSPORTER_1"/>
    <property type="match status" value="1"/>
</dbReference>
<dbReference type="AlphaFoldDB" id="A0A839UY27"/>
<protein>
    <submittedName>
        <fullName evidence="10">Ribose transport system ATP-binding protein</fullName>
    </submittedName>
</protein>
<dbReference type="InterPro" id="IPR050107">
    <property type="entry name" value="ABC_carbohydrate_import_ATPase"/>
</dbReference>
<dbReference type="SUPFAM" id="SSF52540">
    <property type="entry name" value="P-loop containing nucleoside triphosphate hydrolases"/>
    <property type="match status" value="2"/>
</dbReference>
<feature type="domain" description="ABC transporter" evidence="9">
    <location>
        <begin position="264"/>
        <end position="512"/>
    </location>
</feature>
<dbReference type="PROSITE" id="PS50893">
    <property type="entry name" value="ABC_TRANSPORTER_2"/>
    <property type="match status" value="2"/>
</dbReference>
<dbReference type="InterPro" id="IPR003593">
    <property type="entry name" value="AAA+_ATPase"/>
</dbReference>
<keyword evidence="6 10" id="KW-0067">ATP-binding</keyword>
<dbReference type="PANTHER" id="PTHR43790:SF3">
    <property type="entry name" value="D-ALLOSE IMPORT ATP-BINDING PROTEIN ALSA-RELATED"/>
    <property type="match status" value="1"/>
</dbReference>
<keyword evidence="2" id="KW-1003">Cell membrane</keyword>
<dbReference type="GO" id="GO:0005524">
    <property type="term" value="F:ATP binding"/>
    <property type="evidence" value="ECO:0007669"/>
    <property type="project" value="UniProtKB-KW"/>
</dbReference>
<evidence type="ECO:0000256" key="4">
    <source>
        <dbReference type="ARBA" id="ARBA00022737"/>
    </source>
</evidence>
<dbReference type="GO" id="GO:0016887">
    <property type="term" value="F:ATP hydrolysis activity"/>
    <property type="evidence" value="ECO:0007669"/>
    <property type="project" value="InterPro"/>
</dbReference>
<evidence type="ECO:0000313" key="10">
    <source>
        <dbReference type="EMBL" id="MBB3173030.1"/>
    </source>
</evidence>
<dbReference type="CDD" id="cd03216">
    <property type="entry name" value="ABC_Carb_Monos_I"/>
    <property type="match status" value="1"/>
</dbReference>
<gene>
    <name evidence="10" type="ORF">FHR90_000848</name>
</gene>
<evidence type="ECO:0000256" key="1">
    <source>
        <dbReference type="ARBA" id="ARBA00022448"/>
    </source>
</evidence>
<comment type="caution">
    <text evidence="10">The sequence shown here is derived from an EMBL/GenBank/DDBJ whole genome shotgun (WGS) entry which is preliminary data.</text>
</comment>
<accession>A0A839UY27</accession>
<dbReference type="Pfam" id="PF00005">
    <property type="entry name" value="ABC_tran"/>
    <property type="match status" value="2"/>
</dbReference>
<dbReference type="PANTHER" id="PTHR43790">
    <property type="entry name" value="CARBOHYDRATE TRANSPORT ATP-BINDING PROTEIN MG119-RELATED"/>
    <property type="match status" value="1"/>
</dbReference>
<evidence type="ECO:0000256" key="6">
    <source>
        <dbReference type="ARBA" id="ARBA00022840"/>
    </source>
</evidence>
<evidence type="ECO:0000256" key="8">
    <source>
        <dbReference type="ARBA" id="ARBA00023136"/>
    </source>
</evidence>
<dbReference type="Proteomes" id="UP000557688">
    <property type="component" value="Unassembled WGS sequence"/>
</dbReference>
<dbReference type="EMBL" id="JACHXV010000003">
    <property type="protein sequence ID" value="MBB3173030.1"/>
    <property type="molecule type" value="Genomic_DNA"/>
</dbReference>
<dbReference type="Gene3D" id="3.40.50.300">
    <property type="entry name" value="P-loop containing nucleotide triphosphate hydrolases"/>
    <property type="match status" value="2"/>
</dbReference>
<dbReference type="RefSeq" id="WP_183274813.1">
    <property type="nucleotide sequence ID" value="NZ_JACHXV010000003.1"/>
</dbReference>
<keyword evidence="5" id="KW-0547">Nucleotide-binding</keyword>
<dbReference type="CDD" id="cd03215">
    <property type="entry name" value="ABC_Carb_Monos_II"/>
    <property type="match status" value="1"/>
</dbReference>
<keyword evidence="8" id="KW-0472">Membrane</keyword>
<evidence type="ECO:0000313" key="11">
    <source>
        <dbReference type="Proteomes" id="UP000557688"/>
    </source>
</evidence>
<reference evidence="10 11" key="1">
    <citation type="submission" date="2020-08" db="EMBL/GenBank/DDBJ databases">
        <title>Genomic Encyclopedia of Type Strains, Phase III (KMG-III): the genomes of soil and plant-associated and newly described type strains.</title>
        <authorList>
            <person name="Whitman W."/>
        </authorList>
    </citation>
    <scope>NUCLEOTIDE SEQUENCE [LARGE SCALE GENOMIC DNA]</scope>
    <source>
        <strain evidence="10 11">CECT 8088</strain>
    </source>
</reference>
<evidence type="ECO:0000256" key="7">
    <source>
        <dbReference type="ARBA" id="ARBA00022967"/>
    </source>
</evidence>
<keyword evidence="4" id="KW-0677">Repeat</keyword>